<protein>
    <submittedName>
        <fullName evidence="1">Class 3 adenylate cyclase</fullName>
    </submittedName>
</protein>
<dbReference type="EMBL" id="JACIDZ010000007">
    <property type="protein sequence ID" value="MBB4122569.1"/>
    <property type="molecule type" value="Genomic_DNA"/>
</dbReference>
<accession>A0A7W6KLZ3</accession>
<proteinExistence type="predicted"/>
<organism evidence="1 2">
    <name type="scientific">Martelella radicis</name>
    <dbReference type="NCBI Taxonomy" id="1397476"/>
    <lineage>
        <taxon>Bacteria</taxon>
        <taxon>Pseudomonadati</taxon>
        <taxon>Pseudomonadota</taxon>
        <taxon>Alphaproteobacteria</taxon>
        <taxon>Hyphomicrobiales</taxon>
        <taxon>Aurantimonadaceae</taxon>
        <taxon>Martelella</taxon>
    </lineage>
</organism>
<dbReference type="Proteomes" id="UP000530571">
    <property type="component" value="Unassembled WGS sequence"/>
</dbReference>
<comment type="caution">
    <text evidence="1">The sequence shown here is derived from an EMBL/GenBank/DDBJ whole genome shotgun (WGS) entry which is preliminary data.</text>
</comment>
<dbReference type="SUPFAM" id="SSF55073">
    <property type="entry name" value="Nucleotide cyclase"/>
    <property type="match status" value="1"/>
</dbReference>
<dbReference type="InterPro" id="IPR029787">
    <property type="entry name" value="Nucleotide_cyclase"/>
</dbReference>
<evidence type="ECO:0000313" key="1">
    <source>
        <dbReference type="EMBL" id="MBB4122569.1"/>
    </source>
</evidence>
<dbReference type="Gene3D" id="3.30.70.1230">
    <property type="entry name" value="Nucleotide cyclase"/>
    <property type="match status" value="1"/>
</dbReference>
<name>A0A7W6KLZ3_9HYPH</name>
<gene>
    <name evidence="1" type="ORF">GGR30_002501</name>
</gene>
<reference evidence="1 2" key="1">
    <citation type="submission" date="2020-08" db="EMBL/GenBank/DDBJ databases">
        <title>Genomic Encyclopedia of Type Strains, Phase IV (KMG-IV): sequencing the most valuable type-strain genomes for metagenomic binning, comparative biology and taxonomic classification.</title>
        <authorList>
            <person name="Goeker M."/>
        </authorList>
    </citation>
    <scope>NUCLEOTIDE SEQUENCE [LARGE SCALE GENOMIC DNA]</scope>
    <source>
        <strain evidence="1 2">DSM 28101</strain>
    </source>
</reference>
<dbReference type="RefSeq" id="WP_183486676.1">
    <property type="nucleotide sequence ID" value="NZ_JACIDZ010000007.1"/>
</dbReference>
<dbReference type="AlphaFoldDB" id="A0A7W6KLZ3"/>
<keyword evidence="2" id="KW-1185">Reference proteome</keyword>
<evidence type="ECO:0000313" key="2">
    <source>
        <dbReference type="Proteomes" id="UP000530571"/>
    </source>
</evidence>
<sequence>MGISEDVKLDVQRIKDATMSVRSCQAVPSTESIALHNGAVELEVAYLYADLANSSKMARSFDRRITAKILKAFLATSTRIIRHKGGTVMSFDGDRVMAAFVGGAKCTNATKAAFAIAWSVSEVIRPGFENKYDSVRDADFQITHASGIDVGKAYIVRAGARGTNDLVSIGRPPNLAAKFSDIRSDGNTTFASGSVYSKMNADCKKHLESDNNPWTKATWEFLGESVTYYRTSYWRKPNL</sequence>